<evidence type="ECO:0000256" key="4">
    <source>
        <dbReference type="ARBA" id="ARBA00023315"/>
    </source>
</evidence>
<dbReference type="PANTHER" id="PTHR23416:SF23">
    <property type="entry name" value="ACETYLTRANSFERASE C18B11.09C-RELATED"/>
    <property type="match status" value="1"/>
</dbReference>
<keyword evidence="4" id="KW-0012">Acyltransferase</keyword>
<comment type="caution">
    <text evidence="5">The sequence shown here is derived from an EMBL/GenBank/DDBJ whole genome shotgun (WGS) entry which is preliminary data.</text>
</comment>
<sequence>MIKKRIVSFYRKLKSLYFIHRFGLKDIEQPLFFGGVSKISRDLHTEKYVFIGANCTIYPKVSIGAYSMLANNVSIQGDDHEFRIAGIPTIFSGRRVVRSTKIGRDVWIGAHVLIMTGVEIGDGSIIAAGSVVTKNVEPFSIYAGVPAKKIQDRFTTLEERNKHEEFLRKDPQNISREGLEFCNDLEI</sequence>
<evidence type="ECO:0000313" key="6">
    <source>
        <dbReference type="Proteomes" id="UP001500167"/>
    </source>
</evidence>
<dbReference type="SUPFAM" id="SSF51161">
    <property type="entry name" value="Trimeric LpxA-like enzymes"/>
    <property type="match status" value="1"/>
</dbReference>
<dbReference type="Pfam" id="PF14602">
    <property type="entry name" value="Hexapep_2"/>
    <property type="match status" value="1"/>
</dbReference>
<evidence type="ECO:0000313" key="5">
    <source>
        <dbReference type="EMBL" id="GAA4175629.1"/>
    </source>
</evidence>
<evidence type="ECO:0000256" key="3">
    <source>
        <dbReference type="ARBA" id="ARBA00022737"/>
    </source>
</evidence>
<evidence type="ECO:0008006" key="7">
    <source>
        <dbReference type="Google" id="ProtNLM"/>
    </source>
</evidence>
<dbReference type="InterPro" id="IPR011004">
    <property type="entry name" value="Trimer_LpxA-like_sf"/>
</dbReference>
<gene>
    <name evidence="5" type="ORF">GCM10022218_21630</name>
</gene>
<dbReference type="Pfam" id="PF00132">
    <property type="entry name" value="Hexapep"/>
    <property type="match status" value="1"/>
</dbReference>
<dbReference type="EMBL" id="BAAAZK010000006">
    <property type="protein sequence ID" value="GAA4175629.1"/>
    <property type="molecule type" value="Genomic_DNA"/>
</dbReference>
<keyword evidence="2" id="KW-0808">Transferase</keyword>
<dbReference type="Proteomes" id="UP001500167">
    <property type="component" value="Unassembled WGS sequence"/>
</dbReference>
<dbReference type="PANTHER" id="PTHR23416">
    <property type="entry name" value="SIALIC ACID SYNTHASE-RELATED"/>
    <property type="match status" value="1"/>
</dbReference>
<dbReference type="Gene3D" id="2.160.10.10">
    <property type="entry name" value="Hexapeptide repeat proteins"/>
    <property type="match status" value="1"/>
</dbReference>
<dbReference type="InterPro" id="IPR051159">
    <property type="entry name" value="Hexapeptide_acetyltransf"/>
</dbReference>
<protein>
    <recommendedName>
        <fullName evidence="7">Acetyltransferase</fullName>
    </recommendedName>
</protein>
<dbReference type="InterPro" id="IPR018357">
    <property type="entry name" value="Hexapep_transf_CS"/>
</dbReference>
<proteinExistence type="inferred from homology"/>
<reference evidence="6" key="1">
    <citation type="journal article" date="2019" name="Int. J. Syst. Evol. Microbiol.">
        <title>The Global Catalogue of Microorganisms (GCM) 10K type strain sequencing project: providing services to taxonomists for standard genome sequencing and annotation.</title>
        <authorList>
            <consortium name="The Broad Institute Genomics Platform"/>
            <consortium name="The Broad Institute Genome Sequencing Center for Infectious Disease"/>
            <person name="Wu L."/>
            <person name="Ma J."/>
        </authorList>
    </citation>
    <scope>NUCLEOTIDE SEQUENCE [LARGE SCALE GENOMIC DNA]</scope>
    <source>
        <strain evidence="6">JCM 16722</strain>
    </source>
</reference>
<evidence type="ECO:0000256" key="1">
    <source>
        <dbReference type="ARBA" id="ARBA00007274"/>
    </source>
</evidence>
<organism evidence="5 6">
    <name type="scientific">Sphingobacterium ginsenosidimutans</name>
    <dbReference type="NCBI Taxonomy" id="687845"/>
    <lineage>
        <taxon>Bacteria</taxon>
        <taxon>Pseudomonadati</taxon>
        <taxon>Bacteroidota</taxon>
        <taxon>Sphingobacteriia</taxon>
        <taxon>Sphingobacteriales</taxon>
        <taxon>Sphingobacteriaceae</taxon>
        <taxon>Sphingobacterium</taxon>
    </lineage>
</organism>
<dbReference type="CDD" id="cd04647">
    <property type="entry name" value="LbH_MAT_like"/>
    <property type="match status" value="1"/>
</dbReference>
<accession>A0ABP8A1V3</accession>
<keyword evidence="3" id="KW-0677">Repeat</keyword>
<keyword evidence="6" id="KW-1185">Reference proteome</keyword>
<evidence type="ECO:0000256" key="2">
    <source>
        <dbReference type="ARBA" id="ARBA00022679"/>
    </source>
</evidence>
<dbReference type="InterPro" id="IPR001451">
    <property type="entry name" value="Hexapep"/>
</dbReference>
<dbReference type="PROSITE" id="PS00101">
    <property type="entry name" value="HEXAPEP_TRANSFERASES"/>
    <property type="match status" value="1"/>
</dbReference>
<name>A0ABP8A1V3_9SPHI</name>
<comment type="similarity">
    <text evidence="1">Belongs to the transferase hexapeptide repeat family.</text>
</comment>